<proteinExistence type="predicted"/>
<organism evidence="9 10">
    <name type="scientific">Actinoplanes teichomyceticus</name>
    <dbReference type="NCBI Taxonomy" id="1867"/>
    <lineage>
        <taxon>Bacteria</taxon>
        <taxon>Bacillati</taxon>
        <taxon>Actinomycetota</taxon>
        <taxon>Actinomycetes</taxon>
        <taxon>Micromonosporales</taxon>
        <taxon>Micromonosporaceae</taxon>
        <taxon>Actinoplanes</taxon>
    </lineage>
</organism>
<feature type="transmembrane region" description="Helical" evidence="8">
    <location>
        <begin position="104"/>
        <end position="127"/>
    </location>
</feature>
<dbReference type="Pfam" id="PF05977">
    <property type="entry name" value="MFS_3"/>
    <property type="match status" value="1"/>
</dbReference>
<evidence type="ECO:0000313" key="10">
    <source>
        <dbReference type="Proteomes" id="UP000320239"/>
    </source>
</evidence>
<evidence type="ECO:0000256" key="4">
    <source>
        <dbReference type="ARBA" id="ARBA00022692"/>
    </source>
</evidence>
<keyword evidence="10" id="KW-1185">Reference proteome</keyword>
<comment type="caution">
    <text evidence="9">The sequence shown here is derived from an EMBL/GenBank/DDBJ whole genome shotgun (WGS) entry which is preliminary data.</text>
</comment>
<feature type="transmembrane region" description="Helical" evidence="8">
    <location>
        <begin position="297"/>
        <end position="315"/>
    </location>
</feature>
<feature type="transmembrane region" description="Helical" evidence="8">
    <location>
        <begin position="173"/>
        <end position="197"/>
    </location>
</feature>
<dbReference type="PANTHER" id="PTHR23513">
    <property type="entry name" value="INTEGRAL MEMBRANE EFFLUX PROTEIN-RELATED"/>
    <property type="match status" value="1"/>
</dbReference>
<dbReference type="GO" id="GO:0005886">
    <property type="term" value="C:plasma membrane"/>
    <property type="evidence" value="ECO:0007669"/>
    <property type="project" value="UniProtKB-SubCell"/>
</dbReference>
<gene>
    <name evidence="9" type="ORF">FHX34_105648</name>
</gene>
<dbReference type="SUPFAM" id="SSF103473">
    <property type="entry name" value="MFS general substrate transporter"/>
    <property type="match status" value="1"/>
</dbReference>
<dbReference type="EMBL" id="VIWY01000005">
    <property type="protein sequence ID" value="TWG12780.1"/>
    <property type="molecule type" value="Genomic_DNA"/>
</dbReference>
<comment type="subcellular location">
    <subcellularLocation>
        <location evidence="1">Cell membrane</location>
        <topology evidence="1">Multi-pass membrane protein</topology>
    </subcellularLocation>
</comment>
<evidence type="ECO:0000256" key="2">
    <source>
        <dbReference type="ARBA" id="ARBA00022448"/>
    </source>
</evidence>
<dbReference type="PANTHER" id="PTHR23513:SF6">
    <property type="entry name" value="MAJOR FACILITATOR SUPERFAMILY ASSOCIATED DOMAIN-CONTAINING PROTEIN"/>
    <property type="match status" value="1"/>
</dbReference>
<feature type="transmembrane region" description="Helical" evidence="8">
    <location>
        <begin position="321"/>
        <end position="341"/>
    </location>
</feature>
<feature type="compositionally biased region" description="Basic and acidic residues" evidence="7">
    <location>
        <begin position="430"/>
        <end position="441"/>
    </location>
</feature>
<feature type="transmembrane region" description="Helical" evidence="8">
    <location>
        <begin position="56"/>
        <end position="77"/>
    </location>
</feature>
<feature type="region of interest" description="Disordered" evidence="7">
    <location>
        <begin position="413"/>
        <end position="441"/>
    </location>
</feature>
<dbReference type="Proteomes" id="UP000320239">
    <property type="component" value="Unassembled WGS sequence"/>
</dbReference>
<feature type="transmembrane region" description="Helical" evidence="8">
    <location>
        <begin position="362"/>
        <end position="384"/>
    </location>
</feature>
<accession>A0A561VMF9</accession>
<evidence type="ECO:0000256" key="3">
    <source>
        <dbReference type="ARBA" id="ARBA00022475"/>
    </source>
</evidence>
<keyword evidence="2" id="KW-0813">Transport</keyword>
<dbReference type="InterPro" id="IPR010290">
    <property type="entry name" value="TM_effector"/>
</dbReference>
<reference evidence="9 10" key="1">
    <citation type="submission" date="2019-06" db="EMBL/GenBank/DDBJ databases">
        <title>Sequencing the genomes of 1000 actinobacteria strains.</title>
        <authorList>
            <person name="Klenk H.-P."/>
        </authorList>
    </citation>
    <scope>NUCLEOTIDE SEQUENCE [LARGE SCALE GENOMIC DNA]</scope>
    <source>
        <strain evidence="9 10">DSM 43866</strain>
    </source>
</reference>
<keyword evidence="3" id="KW-1003">Cell membrane</keyword>
<feature type="transmembrane region" description="Helical" evidence="8">
    <location>
        <begin position="267"/>
        <end position="285"/>
    </location>
</feature>
<evidence type="ECO:0000256" key="6">
    <source>
        <dbReference type="ARBA" id="ARBA00023136"/>
    </source>
</evidence>
<keyword evidence="4 8" id="KW-0812">Transmembrane</keyword>
<evidence type="ECO:0000256" key="7">
    <source>
        <dbReference type="SAM" id="MobiDB-lite"/>
    </source>
</evidence>
<dbReference type="RefSeq" id="WP_203723645.1">
    <property type="nucleotide sequence ID" value="NZ_BOMX01000088.1"/>
</dbReference>
<feature type="transmembrane region" description="Helical" evidence="8">
    <location>
        <begin position="232"/>
        <end position="255"/>
    </location>
</feature>
<keyword evidence="6 8" id="KW-0472">Membrane</keyword>
<dbReference type="CDD" id="cd06173">
    <property type="entry name" value="MFS_MefA_like"/>
    <property type="match status" value="1"/>
</dbReference>
<keyword evidence="5 8" id="KW-1133">Transmembrane helix</keyword>
<dbReference type="InterPro" id="IPR036259">
    <property type="entry name" value="MFS_trans_sf"/>
</dbReference>
<protein>
    <submittedName>
        <fullName evidence="9">Putative MFS family arabinose efflux permease</fullName>
    </submittedName>
</protein>
<sequence>MTALVAGDRRGTVLRHRDFRLFWVGQTTSTFGSAITAVALPLVAVGALNASTLHVAALQAAVWLPWLLIGLPAGVWVDRLRRRPVMITCNTVSLLLVASVPAAAWLNALTIAHLLTVALLAGAAAVFSETAHQVYLPSLLSGDRLAEGNAKLHGSEAAAQVAGPGAGGLIAQLLGAVFGLLADASTFLVCTVCLLTLRHREPRPSPRTPHRPLLGELTEGLRFLRHDPYLRTMAVFGAAANLALTGYQSILVVFLVRENAVTEPGTVGVILALMSGGGVLGALVATTVARRCGTARGLLLCHLATAPFALLIPLAGPGPGLTLVVLAGTAVGTGIVAGNIIKDSFRQTYTPRHLLGRVVTGMQLVNYGTMPLGALLGGLLGTALGVRPAVWIMTGALVLSTGILLTGPIRHHRDLPDSPGRPAHVPAEPPRARDDPAPADG</sequence>
<feature type="transmembrane region" description="Helical" evidence="8">
    <location>
        <begin position="390"/>
        <end position="409"/>
    </location>
</feature>
<dbReference type="AlphaFoldDB" id="A0A561VMF9"/>
<evidence type="ECO:0000256" key="1">
    <source>
        <dbReference type="ARBA" id="ARBA00004651"/>
    </source>
</evidence>
<evidence type="ECO:0000256" key="5">
    <source>
        <dbReference type="ARBA" id="ARBA00022989"/>
    </source>
</evidence>
<name>A0A561VMF9_ACTTI</name>
<dbReference type="Gene3D" id="1.20.1250.20">
    <property type="entry name" value="MFS general substrate transporter like domains"/>
    <property type="match status" value="1"/>
</dbReference>
<feature type="transmembrane region" description="Helical" evidence="8">
    <location>
        <begin position="21"/>
        <end position="44"/>
    </location>
</feature>
<evidence type="ECO:0000313" key="9">
    <source>
        <dbReference type="EMBL" id="TWG12780.1"/>
    </source>
</evidence>
<evidence type="ECO:0000256" key="8">
    <source>
        <dbReference type="SAM" id="Phobius"/>
    </source>
</evidence>